<organism evidence="3 4">
    <name type="scientific">Paenibacillus polymyxa</name>
    <name type="common">Bacillus polymyxa</name>
    <dbReference type="NCBI Taxonomy" id="1406"/>
    <lineage>
        <taxon>Bacteria</taxon>
        <taxon>Bacillati</taxon>
        <taxon>Bacillota</taxon>
        <taxon>Bacilli</taxon>
        <taxon>Bacillales</taxon>
        <taxon>Paenibacillaceae</taxon>
        <taxon>Paenibacillus</taxon>
    </lineage>
</organism>
<feature type="transmembrane region" description="Helical" evidence="1">
    <location>
        <begin position="312"/>
        <end position="334"/>
    </location>
</feature>
<dbReference type="RefSeq" id="WP_028540830.1">
    <property type="nucleotide sequence ID" value="NZ_JARVWT010000003.1"/>
</dbReference>
<sequence>MKSKLKEISGNGLIPIFVLYFLLSMIMISVSYYMVQQKELDSLSRGLYQENSLFFMVNQNTAHEWDWRKLRTTYPFTIFKELETGEMNVRALYYKEDTYKPPMVAGRFFNEDDFYSDHKYAVIGQRIAESALTSLDGRRYYLFQGKKFEVIGSMGAAYPSTLDTTVLLNLDALGQQTHLNNIYVLNSPAVSSVLKNGYLIFENLSVKVNVFDRGDAGAQRYVGIDIYRNTIIITVFLLLVCSSVIFTMNWYDKKKTEINWLWIMGIKSEKVIAKFSKRYYVAVSLSYLLMCTISLFLFLIARASTANIELYVQYLLIGYVLILLSSYLSISVTVKRIGRSGKDLSLNENGIQ</sequence>
<evidence type="ECO:0000256" key="1">
    <source>
        <dbReference type="SAM" id="Phobius"/>
    </source>
</evidence>
<evidence type="ECO:0000313" key="3">
    <source>
        <dbReference type="EMBL" id="MDH2331236.1"/>
    </source>
</evidence>
<gene>
    <name evidence="3" type="ORF">QDS18_10155</name>
</gene>
<proteinExistence type="predicted"/>
<dbReference type="Proteomes" id="UP001229409">
    <property type="component" value="Unassembled WGS sequence"/>
</dbReference>
<name>A0AAP4EAZ9_PAEPO</name>
<dbReference type="InterPro" id="IPR025857">
    <property type="entry name" value="MacB_PCD"/>
</dbReference>
<evidence type="ECO:0000259" key="2">
    <source>
        <dbReference type="Pfam" id="PF12704"/>
    </source>
</evidence>
<feature type="transmembrane region" description="Helical" evidence="1">
    <location>
        <begin position="279"/>
        <end position="300"/>
    </location>
</feature>
<keyword evidence="1" id="KW-0472">Membrane</keyword>
<comment type="caution">
    <text evidence="3">The sequence shown here is derived from an EMBL/GenBank/DDBJ whole genome shotgun (WGS) entry which is preliminary data.</text>
</comment>
<feature type="domain" description="MacB-like periplasmic core" evidence="2">
    <location>
        <begin position="98"/>
        <end position="188"/>
    </location>
</feature>
<dbReference type="AlphaFoldDB" id="A0AAP4EAZ9"/>
<feature type="transmembrane region" description="Helical" evidence="1">
    <location>
        <begin position="12"/>
        <end position="35"/>
    </location>
</feature>
<keyword evidence="1" id="KW-0812">Transmembrane</keyword>
<evidence type="ECO:0000313" key="4">
    <source>
        <dbReference type="Proteomes" id="UP001229409"/>
    </source>
</evidence>
<dbReference type="Pfam" id="PF12704">
    <property type="entry name" value="MacB_PCD"/>
    <property type="match status" value="1"/>
</dbReference>
<dbReference type="EMBL" id="JARVWT010000003">
    <property type="protein sequence ID" value="MDH2331236.1"/>
    <property type="molecule type" value="Genomic_DNA"/>
</dbReference>
<protein>
    <submittedName>
        <fullName evidence="3">ABC transporter permease</fullName>
    </submittedName>
</protein>
<accession>A0AAP4EAZ9</accession>
<keyword evidence="1" id="KW-1133">Transmembrane helix</keyword>
<reference evidence="3" key="1">
    <citation type="submission" date="2023-04" db="EMBL/GenBank/DDBJ databases">
        <title>Uncovering the Secrets of Slow-Growing Bacteria in Tropical Savanna Soil through Cultivation and Genomic Analysis.</title>
        <authorList>
            <person name="Goncalves O.S."/>
            <person name="Santana M.F."/>
        </authorList>
    </citation>
    <scope>NUCLEOTIDE SEQUENCE</scope>
    <source>
        <strain evidence="3">ANTI</strain>
    </source>
</reference>
<feature type="transmembrane region" description="Helical" evidence="1">
    <location>
        <begin position="231"/>
        <end position="251"/>
    </location>
</feature>